<dbReference type="PROSITE" id="PS50111">
    <property type="entry name" value="CHEMOTAXIS_TRANSDUC_2"/>
    <property type="match status" value="1"/>
</dbReference>
<dbReference type="EMBL" id="CP022530">
    <property type="protein sequence ID" value="ASP38375.1"/>
    <property type="molecule type" value="Genomic_DNA"/>
</dbReference>
<feature type="domain" description="T-SNARE coiled-coil homology" evidence="11">
    <location>
        <begin position="459"/>
        <end position="521"/>
    </location>
</feature>
<dbReference type="SMART" id="SM00283">
    <property type="entry name" value="MA"/>
    <property type="match status" value="1"/>
</dbReference>
<evidence type="ECO:0000256" key="1">
    <source>
        <dbReference type="ARBA" id="ARBA00004429"/>
    </source>
</evidence>
<dbReference type="PROSITE" id="PS50885">
    <property type="entry name" value="HAMP"/>
    <property type="match status" value="1"/>
</dbReference>
<dbReference type="PANTHER" id="PTHR32089">
    <property type="entry name" value="METHYL-ACCEPTING CHEMOTAXIS PROTEIN MCPB"/>
    <property type="match status" value="1"/>
</dbReference>
<evidence type="ECO:0000256" key="9">
    <source>
        <dbReference type="PROSITE-ProRule" id="PRU00284"/>
    </source>
</evidence>
<dbReference type="CDD" id="cd06225">
    <property type="entry name" value="HAMP"/>
    <property type="match status" value="1"/>
</dbReference>
<keyword evidence="6" id="KW-0472">Membrane</keyword>
<dbReference type="InterPro" id="IPR003660">
    <property type="entry name" value="HAMP_dom"/>
</dbReference>
<dbReference type="GO" id="GO:0005886">
    <property type="term" value="C:plasma membrane"/>
    <property type="evidence" value="ECO:0007669"/>
    <property type="project" value="UniProtKB-SubCell"/>
</dbReference>
<keyword evidence="4" id="KW-0812">Transmembrane</keyword>
<dbReference type="SUPFAM" id="SSF58104">
    <property type="entry name" value="Methyl-accepting chemotaxis protein (MCP) signaling domain"/>
    <property type="match status" value="1"/>
</dbReference>
<comment type="subcellular location">
    <subcellularLocation>
        <location evidence="1">Cell inner membrane</location>
        <topology evidence="1">Multi-pass membrane protein</topology>
    </subcellularLocation>
</comment>
<dbReference type="PROSITE" id="PS50192">
    <property type="entry name" value="T_SNARE"/>
    <property type="match status" value="1"/>
</dbReference>
<dbReference type="Pfam" id="PF17200">
    <property type="entry name" value="sCache_2"/>
    <property type="match status" value="1"/>
</dbReference>
<dbReference type="RefSeq" id="WP_094059571.1">
    <property type="nucleotide sequence ID" value="NZ_CP022530.1"/>
</dbReference>
<evidence type="ECO:0000313" key="14">
    <source>
        <dbReference type="Proteomes" id="UP000202440"/>
    </source>
</evidence>
<dbReference type="SMART" id="SM00304">
    <property type="entry name" value="HAMP"/>
    <property type="match status" value="1"/>
</dbReference>
<dbReference type="AlphaFoldDB" id="A0A222FH38"/>
<evidence type="ECO:0000256" key="3">
    <source>
        <dbReference type="ARBA" id="ARBA00022519"/>
    </source>
</evidence>
<dbReference type="KEGG" id="bsan:CHH28_06635"/>
<keyword evidence="7 9" id="KW-0807">Transducer</keyword>
<comment type="similarity">
    <text evidence="8">Belongs to the methyl-accepting chemotaxis (MCP) protein family.</text>
</comment>
<evidence type="ECO:0000256" key="7">
    <source>
        <dbReference type="ARBA" id="ARBA00023224"/>
    </source>
</evidence>
<dbReference type="SMART" id="SM01049">
    <property type="entry name" value="Cache_2"/>
    <property type="match status" value="1"/>
</dbReference>
<feature type="domain" description="HAMP" evidence="12">
    <location>
        <begin position="213"/>
        <end position="267"/>
    </location>
</feature>
<dbReference type="InterPro" id="IPR004089">
    <property type="entry name" value="MCPsignal_dom"/>
</dbReference>
<protein>
    <submittedName>
        <fullName evidence="13">Chemotaxis protein</fullName>
    </submittedName>
</protein>
<organism evidence="13 14">
    <name type="scientific">Bacterioplanes sanyensis</name>
    <dbReference type="NCBI Taxonomy" id="1249553"/>
    <lineage>
        <taxon>Bacteria</taxon>
        <taxon>Pseudomonadati</taxon>
        <taxon>Pseudomonadota</taxon>
        <taxon>Gammaproteobacteria</taxon>
        <taxon>Oceanospirillales</taxon>
        <taxon>Oceanospirillaceae</taxon>
        <taxon>Bacterioplanes</taxon>
    </lineage>
</organism>
<evidence type="ECO:0000259" key="12">
    <source>
        <dbReference type="PROSITE" id="PS50885"/>
    </source>
</evidence>
<dbReference type="InterPro" id="IPR033480">
    <property type="entry name" value="sCache_2"/>
</dbReference>
<dbReference type="FunFam" id="1.10.287.950:FF:000001">
    <property type="entry name" value="Methyl-accepting chemotaxis sensory transducer"/>
    <property type="match status" value="1"/>
</dbReference>
<evidence type="ECO:0000256" key="2">
    <source>
        <dbReference type="ARBA" id="ARBA00022475"/>
    </source>
</evidence>
<keyword evidence="2" id="KW-1003">Cell membrane</keyword>
<dbReference type="Gene3D" id="3.30.450.20">
    <property type="entry name" value="PAS domain"/>
    <property type="match status" value="1"/>
</dbReference>
<evidence type="ECO:0000256" key="6">
    <source>
        <dbReference type="ARBA" id="ARBA00023136"/>
    </source>
</evidence>
<evidence type="ECO:0000256" key="4">
    <source>
        <dbReference type="ARBA" id="ARBA00022692"/>
    </source>
</evidence>
<keyword evidence="3" id="KW-0997">Cell inner membrane</keyword>
<dbReference type="CDD" id="cd11386">
    <property type="entry name" value="MCP_signal"/>
    <property type="match status" value="1"/>
</dbReference>
<sequence length="544" mass="59340">MKSLRQLSIVQRLWLMLAVTACAILALTAQMLSAEHRVLTDEKQASLQQLVDAAYSQVSYFHSLQRQGMSEADAQQQAKEAVRHLLYGKDDYFWINNSKPVVIMHATKPALEGKNVSQVQDPNGLYLFREIVKVAKASSAGGLVAYQWPKKGSEQPVDKLSYVRHFPAWDWIIGTGVYIDGVQQQFAHDMRQQLTFTCAILIVVTALLLLISRSIRLPLANLSAAMANVASGEADLTYRLPGCGRDEIASIIGSFNRFIERLQNVMTDVRDTTTRVSDCSQHISASSSDTRNLTEEQRLQTDQAATGATEMTQTIAGVAQHAEQAADAARNADEHARSGVAIVQNTKQRIAQLADTINQSQHVVEGLRSETESIGSVLSVIRGIAEQTNLLALNAAIEAARAGEQGRGFAVVADEVRTLASRTQSSTEEIDDMISRLQQQAATAVAAMEDNVTTSKATADMAEQAADSIHSITTAVSTISDMNINIASAVEQQRSVATEITRNLSTIADSSNHIADYMHQSEQSSGNLALESQRLRELLSRFKV</sequence>
<dbReference type="InterPro" id="IPR000727">
    <property type="entry name" value="T_SNARE_dom"/>
</dbReference>
<evidence type="ECO:0000259" key="10">
    <source>
        <dbReference type="PROSITE" id="PS50111"/>
    </source>
</evidence>
<feature type="domain" description="Methyl-accepting transducer" evidence="10">
    <location>
        <begin position="272"/>
        <end position="508"/>
    </location>
</feature>
<keyword evidence="5" id="KW-1133">Transmembrane helix</keyword>
<gene>
    <name evidence="13" type="ORF">CHH28_06635</name>
</gene>
<evidence type="ECO:0000259" key="11">
    <source>
        <dbReference type="PROSITE" id="PS50192"/>
    </source>
</evidence>
<dbReference type="Pfam" id="PF00015">
    <property type="entry name" value="MCPsignal"/>
    <property type="match status" value="1"/>
</dbReference>
<keyword evidence="14" id="KW-1185">Reference proteome</keyword>
<reference evidence="13 14" key="1">
    <citation type="submission" date="2017-07" db="EMBL/GenBank/DDBJ databases">
        <title>Annotated genome sequence of Bacterioplanes sanyensis isolated from Red Sea.</title>
        <authorList>
            <person name="Rehman Z.U."/>
        </authorList>
    </citation>
    <scope>NUCLEOTIDE SEQUENCE [LARGE SCALE GENOMIC DNA]</scope>
    <source>
        <strain evidence="13 14">NV9</strain>
    </source>
</reference>
<dbReference type="PANTHER" id="PTHR32089:SF119">
    <property type="entry name" value="METHYL-ACCEPTING CHEMOTAXIS PROTEIN CTPL"/>
    <property type="match status" value="1"/>
</dbReference>
<accession>A0A222FH38</accession>
<dbReference type="GO" id="GO:0006935">
    <property type="term" value="P:chemotaxis"/>
    <property type="evidence" value="ECO:0007669"/>
    <property type="project" value="UniProtKB-ARBA"/>
</dbReference>
<dbReference type="Pfam" id="PF00672">
    <property type="entry name" value="HAMP"/>
    <property type="match status" value="1"/>
</dbReference>
<dbReference type="OrthoDB" id="6376221at2"/>
<name>A0A222FH38_9GAMM</name>
<evidence type="ECO:0000256" key="8">
    <source>
        <dbReference type="ARBA" id="ARBA00029447"/>
    </source>
</evidence>
<dbReference type="Proteomes" id="UP000202440">
    <property type="component" value="Chromosome"/>
</dbReference>
<evidence type="ECO:0000313" key="13">
    <source>
        <dbReference type="EMBL" id="ASP38375.1"/>
    </source>
</evidence>
<dbReference type="Gene3D" id="1.10.287.950">
    <property type="entry name" value="Methyl-accepting chemotaxis protein"/>
    <property type="match status" value="1"/>
</dbReference>
<evidence type="ECO:0000256" key="5">
    <source>
        <dbReference type="ARBA" id="ARBA00022989"/>
    </source>
</evidence>
<dbReference type="GO" id="GO:0007165">
    <property type="term" value="P:signal transduction"/>
    <property type="evidence" value="ECO:0007669"/>
    <property type="project" value="UniProtKB-KW"/>
</dbReference>
<proteinExistence type="inferred from homology"/>